<accession>A0A9W8L9W1</accession>
<keyword evidence="8" id="KW-1185">Reference proteome</keyword>
<feature type="domain" description="PHD-type" evidence="6">
    <location>
        <begin position="146"/>
        <end position="196"/>
    </location>
</feature>
<evidence type="ECO:0000256" key="4">
    <source>
        <dbReference type="PROSITE-ProRule" id="PRU00146"/>
    </source>
</evidence>
<keyword evidence="1" id="KW-0479">Metal-binding</keyword>
<dbReference type="Gene3D" id="3.30.40.10">
    <property type="entry name" value="Zinc/RING finger domain, C3HC4 (zinc finger)"/>
    <property type="match status" value="2"/>
</dbReference>
<protein>
    <recommendedName>
        <fullName evidence="6">PHD-type domain-containing protein</fullName>
    </recommendedName>
</protein>
<dbReference type="InterPro" id="IPR013083">
    <property type="entry name" value="Znf_RING/FYVE/PHD"/>
</dbReference>
<gene>
    <name evidence="7" type="ORF">GGI19_004619</name>
</gene>
<feature type="region of interest" description="Disordered" evidence="5">
    <location>
        <begin position="97"/>
        <end position="130"/>
    </location>
</feature>
<feature type="region of interest" description="Disordered" evidence="5">
    <location>
        <begin position="594"/>
        <end position="613"/>
    </location>
</feature>
<keyword evidence="3" id="KW-0862">Zinc</keyword>
<dbReference type="CDD" id="cd15534">
    <property type="entry name" value="PHD2_PHF12_Rco1"/>
    <property type="match status" value="1"/>
</dbReference>
<evidence type="ECO:0000256" key="2">
    <source>
        <dbReference type="ARBA" id="ARBA00022771"/>
    </source>
</evidence>
<dbReference type="PANTHER" id="PTHR47636:SF1">
    <property type="entry name" value="TRANSCRIPTIONAL REGULATORY PROTEIN RCO1"/>
    <property type="match status" value="1"/>
</dbReference>
<feature type="region of interest" description="Disordered" evidence="5">
    <location>
        <begin position="31"/>
        <end position="84"/>
    </location>
</feature>
<organism evidence="7 8">
    <name type="scientific">Coemansia pectinata</name>
    <dbReference type="NCBI Taxonomy" id="1052879"/>
    <lineage>
        <taxon>Eukaryota</taxon>
        <taxon>Fungi</taxon>
        <taxon>Fungi incertae sedis</taxon>
        <taxon>Zoopagomycota</taxon>
        <taxon>Kickxellomycotina</taxon>
        <taxon>Kickxellomycetes</taxon>
        <taxon>Kickxellales</taxon>
        <taxon>Kickxellaceae</taxon>
        <taxon>Coemansia</taxon>
    </lineage>
</organism>
<dbReference type="OrthoDB" id="5876363at2759"/>
<dbReference type="InterPro" id="IPR019787">
    <property type="entry name" value="Znf_PHD-finger"/>
</dbReference>
<proteinExistence type="predicted"/>
<feature type="compositionally biased region" description="Low complexity" evidence="5">
    <location>
        <begin position="597"/>
        <end position="606"/>
    </location>
</feature>
<dbReference type="GO" id="GO:0006357">
    <property type="term" value="P:regulation of transcription by RNA polymerase II"/>
    <property type="evidence" value="ECO:0007669"/>
    <property type="project" value="TreeGrafter"/>
</dbReference>
<dbReference type="EMBL" id="JANBUH010000431">
    <property type="protein sequence ID" value="KAJ2751222.1"/>
    <property type="molecule type" value="Genomic_DNA"/>
</dbReference>
<dbReference type="Proteomes" id="UP001140011">
    <property type="component" value="Unassembled WGS sequence"/>
</dbReference>
<dbReference type="AlphaFoldDB" id="A0A9W8L9W1"/>
<evidence type="ECO:0000313" key="8">
    <source>
        <dbReference type="Proteomes" id="UP001140011"/>
    </source>
</evidence>
<evidence type="ECO:0000256" key="1">
    <source>
        <dbReference type="ARBA" id="ARBA00022723"/>
    </source>
</evidence>
<dbReference type="SMART" id="SM00249">
    <property type="entry name" value="PHD"/>
    <property type="match status" value="2"/>
</dbReference>
<evidence type="ECO:0000259" key="6">
    <source>
        <dbReference type="PROSITE" id="PS50016"/>
    </source>
</evidence>
<sequence>MNEGPAMAVGTCQQAGEYEKTIEYIRNLCEGRSDINGQEQTPPSANGTGERVRDSANGFGKSGGAMADSPSKVASPGEKAPLAKPMLTPHTREASAHLAEFSPTKPRTRQKTNGATSPALKASGLNGKQENGSVCRHNGASKDAANDTCDTCGQPGQFICCELCPRVFHFLCVEPPMSQEEVSKIDHWYCRACQHLVTRKRKSRAHAKNIFYPLLSALEFQNARTFAVPEDIRRQFDGIEADLDGAFINTREDRPQRANLGAANRDFTRLVDDHNTPIMCYRCGLSALHGPVVRCDYCPLNWHWDCLDPPLSSAPPSRKRWMCPNHADHAMPRRHKFRKERIVDLTDAPENTRNSGIIDIVDDDPPCQELFDPKVKYRLTSTRICKEFSKNASVCRVFSAPTPPKQTPMLDLSAGGVGPLAVDTVGDDDGVTHSNSPDTSIAEWLETITDFQKDVARHIATPELRSKLHDACRKRRYDDLGPDEATIANDREEDKIALLNDVAVQILTPHISSTGLNTPILSSTSSALVNGATEMSIDTKPDAQLYSKRRRVLEEHGVCEADLKAAATQLLNRRLSSDSAGLAASSCTGGDTGITLDDSSNNNSNDQQTGPTTAIANTDLELPQCEAEPSQVSISTVQIPESPVAVNEMEKSRQAQLASASNLIEHLLRKKGADAFVAFLLSD</sequence>
<dbReference type="InterPro" id="IPR019786">
    <property type="entry name" value="Zinc_finger_PHD-type_CS"/>
</dbReference>
<dbReference type="InterPro" id="IPR001965">
    <property type="entry name" value="Znf_PHD"/>
</dbReference>
<evidence type="ECO:0000256" key="3">
    <source>
        <dbReference type="ARBA" id="ARBA00022833"/>
    </source>
</evidence>
<dbReference type="GO" id="GO:0032221">
    <property type="term" value="C:Rpd3S complex"/>
    <property type="evidence" value="ECO:0007669"/>
    <property type="project" value="TreeGrafter"/>
</dbReference>
<name>A0A9W8L9W1_9FUNG</name>
<dbReference type="InterPro" id="IPR052819">
    <property type="entry name" value="Chromatin_regulatory_protein"/>
</dbReference>
<feature type="compositionally biased region" description="Polar residues" evidence="5">
    <location>
        <begin position="35"/>
        <end position="47"/>
    </location>
</feature>
<evidence type="ECO:0000313" key="7">
    <source>
        <dbReference type="EMBL" id="KAJ2751222.1"/>
    </source>
</evidence>
<comment type="caution">
    <text evidence="7">The sequence shown here is derived from an EMBL/GenBank/DDBJ whole genome shotgun (WGS) entry which is preliminary data.</text>
</comment>
<dbReference type="InterPro" id="IPR011011">
    <property type="entry name" value="Znf_FYVE_PHD"/>
</dbReference>
<evidence type="ECO:0000256" key="5">
    <source>
        <dbReference type="SAM" id="MobiDB-lite"/>
    </source>
</evidence>
<reference evidence="7" key="1">
    <citation type="submission" date="2022-07" db="EMBL/GenBank/DDBJ databases">
        <title>Phylogenomic reconstructions and comparative analyses of Kickxellomycotina fungi.</title>
        <authorList>
            <person name="Reynolds N.K."/>
            <person name="Stajich J.E."/>
            <person name="Barry K."/>
            <person name="Grigoriev I.V."/>
            <person name="Crous P."/>
            <person name="Smith M.E."/>
        </authorList>
    </citation>
    <scope>NUCLEOTIDE SEQUENCE</scope>
    <source>
        <strain evidence="7">BCRC 34297</strain>
    </source>
</reference>
<keyword evidence="2 4" id="KW-0863">Zinc-finger</keyword>
<dbReference type="PROSITE" id="PS01359">
    <property type="entry name" value="ZF_PHD_1"/>
    <property type="match status" value="1"/>
</dbReference>
<dbReference type="PANTHER" id="PTHR47636">
    <property type="entry name" value="TRANSCRIPTIONAL REGULATORY PROTEIN RCO1"/>
    <property type="match status" value="1"/>
</dbReference>
<dbReference type="PROSITE" id="PS50016">
    <property type="entry name" value="ZF_PHD_2"/>
    <property type="match status" value="1"/>
</dbReference>
<dbReference type="Pfam" id="PF00628">
    <property type="entry name" value="PHD"/>
    <property type="match status" value="2"/>
</dbReference>
<dbReference type="SUPFAM" id="SSF57903">
    <property type="entry name" value="FYVE/PHD zinc finger"/>
    <property type="match status" value="2"/>
</dbReference>
<dbReference type="GO" id="GO:0008270">
    <property type="term" value="F:zinc ion binding"/>
    <property type="evidence" value="ECO:0007669"/>
    <property type="project" value="UniProtKB-KW"/>
</dbReference>